<protein>
    <submittedName>
        <fullName evidence="2">Uncharacterized protein</fullName>
    </submittedName>
</protein>
<comment type="caution">
    <text evidence="2">The sequence shown here is derived from an EMBL/GenBank/DDBJ whole genome shotgun (WGS) entry which is preliminary data.</text>
</comment>
<organism evidence="2 3">
    <name type="scientific">Streptomyces kaempferi</name>
    <dbReference type="NCBI Taxonomy" id="333725"/>
    <lineage>
        <taxon>Bacteria</taxon>
        <taxon>Bacillati</taxon>
        <taxon>Actinomycetota</taxon>
        <taxon>Actinomycetes</taxon>
        <taxon>Kitasatosporales</taxon>
        <taxon>Streptomycetaceae</taxon>
        <taxon>Streptomyces</taxon>
    </lineage>
</organism>
<name>A0ABW3XDP2_9ACTN</name>
<proteinExistence type="predicted"/>
<evidence type="ECO:0000313" key="2">
    <source>
        <dbReference type="EMBL" id="MFD1306730.1"/>
    </source>
</evidence>
<reference evidence="3" key="1">
    <citation type="journal article" date="2019" name="Int. J. Syst. Evol. Microbiol.">
        <title>The Global Catalogue of Microorganisms (GCM) 10K type strain sequencing project: providing services to taxonomists for standard genome sequencing and annotation.</title>
        <authorList>
            <consortium name="The Broad Institute Genomics Platform"/>
            <consortium name="The Broad Institute Genome Sequencing Center for Infectious Disease"/>
            <person name="Wu L."/>
            <person name="Ma J."/>
        </authorList>
    </citation>
    <scope>NUCLEOTIDE SEQUENCE [LARGE SCALE GENOMIC DNA]</scope>
    <source>
        <strain evidence="3">CGMCC 4.7020</strain>
    </source>
</reference>
<evidence type="ECO:0000256" key="1">
    <source>
        <dbReference type="SAM" id="MobiDB-lite"/>
    </source>
</evidence>
<dbReference type="EMBL" id="JBHTMM010000012">
    <property type="protein sequence ID" value="MFD1306730.1"/>
    <property type="molecule type" value="Genomic_DNA"/>
</dbReference>
<sequence length="87" mass="8800">MLIVDDDIDDVFALTARAVPGDRGKSVSRGADGCVPEPADVDQRPTVAPALLDTEGAGLEARDDSAPESVVPGPSTTGEAAVPPTTE</sequence>
<accession>A0ABW3XDP2</accession>
<feature type="region of interest" description="Disordered" evidence="1">
    <location>
        <begin position="21"/>
        <end position="87"/>
    </location>
</feature>
<dbReference type="Proteomes" id="UP001597058">
    <property type="component" value="Unassembled WGS sequence"/>
</dbReference>
<dbReference type="RefSeq" id="WP_329526319.1">
    <property type="nucleotide sequence ID" value="NZ_JBHSKH010000086.1"/>
</dbReference>
<gene>
    <name evidence="2" type="ORF">ACFQ5X_12870</name>
</gene>
<keyword evidence="3" id="KW-1185">Reference proteome</keyword>
<evidence type="ECO:0000313" key="3">
    <source>
        <dbReference type="Proteomes" id="UP001597058"/>
    </source>
</evidence>